<protein>
    <submittedName>
        <fullName evidence="2">Uncharacterized protein</fullName>
    </submittedName>
</protein>
<reference evidence="2 3" key="1">
    <citation type="submission" date="2020-04" db="EMBL/GenBank/DDBJ databases">
        <title>Gordonia sp. nov. TBRC 11910.</title>
        <authorList>
            <person name="Suriyachadkun C."/>
        </authorList>
    </citation>
    <scope>NUCLEOTIDE SEQUENCE [LARGE SCALE GENOMIC DNA]</scope>
    <source>
        <strain evidence="2 3">TBRC 11910</strain>
    </source>
</reference>
<evidence type="ECO:0000313" key="2">
    <source>
        <dbReference type="EMBL" id="NMO00857.1"/>
    </source>
</evidence>
<dbReference type="RefSeq" id="WP_170193362.1">
    <property type="nucleotide sequence ID" value="NZ_JABBNB010000005.1"/>
</dbReference>
<name>A0A848KSA2_9ACTN</name>
<evidence type="ECO:0000313" key="3">
    <source>
        <dbReference type="Proteomes" id="UP000550729"/>
    </source>
</evidence>
<dbReference type="InterPro" id="IPR055595">
    <property type="entry name" value="DUF7171"/>
</dbReference>
<feature type="compositionally biased region" description="Acidic residues" evidence="1">
    <location>
        <begin position="99"/>
        <end position="109"/>
    </location>
</feature>
<feature type="region of interest" description="Disordered" evidence="1">
    <location>
        <begin position="84"/>
        <end position="109"/>
    </location>
</feature>
<sequence length="109" mass="12077">MAEVKNHNGTGGTSEGMYLHQFSGKPTTQYEFLGDPRDHRGDVYTLVVRVELTKVTSDHIKDGDREIIGFKVIDSKPPQLVQAASERDVDPNQIPMDEAMGDYDPDADA</sequence>
<evidence type="ECO:0000256" key="1">
    <source>
        <dbReference type="SAM" id="MobiDB-lite"/>
    </source>
</evidence>
<keyword evidence="3" id="KW-1185">Reference proteome</keyword>
<dbReference type="AlphaFoldDB" id="A0A848KSA2"/>
<gene>
    <name evidence="2" type="ORF">HH308_06470</name>
</gene>
<feature type="region of interest" description="Disordered" evidence="1">
    <location>
        <begin position="1"/>
        <end position="20"/>
    </location>
</feature>
<dbReference type="Proteomes" id="UP000550729">
    <property type="component" value="Unassembled WGS sequence"/>
</dbReference>
<dbReference type="EMBL" id="JABBNB010000005">
    <property type="protein sequence ID" value="NMO00857.1"/>
    <property type="molecule type" value="Genomic_DNA"/>
</dbReference>
<organism evidence="2 3">
    <name type="scientific">Gordonia asplenii</name>
    <dbReference type="NCBI Taxonomy" id="2725283"/>
    <lineage>
        <taxon>Bacteria</taxon>
        <taxon>Bacillati</taxon>
        <taxon>Actinomycetota</taxon>
        <taxon>Actinomycetes</taxon>
        <taxon>Mycobacteriales</taxon>
        <taxon>Gordoniaceae</taxon>
        <taxon>Gordonia</taxon>
    </lineage>
</organism>
<dbReference type="Pfam" id="PF23785">
    <property type="entry name" value="DUF7171"/>
    <property type="match status" value="1"/>
</dbReference>
<comment type="caution">
    <text evidence="2">The sequence shown here is derived from an EMBL/GenBank/DDBJ whole genome shotgun (WGS) entry which is preliminary data.</text>
</comment>
<proteinExistence type="predicted"/>
<accession>A0A848KSA2</accession>